<dbReference type="SMART" id="SM00342">
    <property type="entry name" value="HTH_ARAC"/>
    <property type="match status" value="1"/>
</dbReference>
<dbReference type="InterPro" id="IPR020449">
    <property type="entry name" value="Tscrpt_reg_AraC-type_HTH"/>
</dbReference>
<evidence type="ECO:0000256" key="3">
    <source>
        <dbReference type="ARBA" id="ARBA00023163"/>
    </source>
</evidence>
<dbReference type="AlphaFoldDB" id="A0A2V2YSC5"/>
<reference evidence="5 6" key="1">
    <citation type="submission" date="2018-05" db="EMBL/GenBank/DDBJ databases">
        <title>Genomic Encyclopedia of Type Strains, Phase III (KMG-III): the genomes of soil and plant-associated and newly described type strains.</title>
        <authorList>
            <person name="Whitman W."/>
        </authorList>
    </citation>
    <scope>NUCLEOTIDE SEQUENCE [LARGE SCALE GENOMIC DNA]</scope>
    <source>
        <strain evidence="5 6">CECT 5696</strain>
    </source>
</reference>
<evidence type="ECO:0000259" key="4">
    <source>
        <dbReference type="PROSITE" id="PS01124"/>
    </source>
</evidence>
<feature type="domain" description="HTH araC/xylS-type" evidence="4">
    <location>
        <begin position="179"/>
        <end position="277"/>
    </location>
</feature>
<protein>
    <submittedName>
        <fullName evidence="5">AraC family transcriptional regulator</fullName>
    </submittedName>
</protein>
<dbReference type="GO" id="GO:0003700">
    <property type="term" value="F:DNA-binding transcription factor activity"/>
    <property type="evidence" value="ECO:0007669"/>
    <property type="project" value="InterPro"/>
</dbReference>
<organism evidence="5 6">
    <name type="scientific">Paenibacillus cellulosilyticus</name>
    <dbReference type="NCBI Taxonomy" id="375489"/>
    <lineage>
        <taxon>Bacteria</taxon>
        <taxon>Bacillati</taxon>
        <taxon>Bacillota</taxon>
        <taxon>Bacilli</taxon>
        <taxon>Bacillales</taxon>
        <taxon>Paenibacillaceae</taxon>
        <taxon>Paenibacillus</taxon>
    </lineage>
</organism>
<dbReference type="InterPro" id="IPR003313">
    <property type="entry name" value="AraC-bd"/>
</dbReference>
<dbReference type="EMBL" id="QGTQ01000011">
    <property type="protein sequence ID" value="PWW00960.1"/>
    <property type="molecule type" value="Genomic_DNA"/>
</dbReference>
<dbReference type="Gene3D" id="2.60.120.280">
    <property type="entry name" value="Regulatory protein AraC"/>
    <property type="match status" value="1"/>
</dbReference>
<dbReference type="InterPro" id="IPR018062">
    <property type="entry name" value="HTH_AraC-typ_CS"/>
</dbReference>
<dbReference type="Proteomes" id="UP000246635">
    <property type="component" value="Unassembled WGS sequence"/>
</dbReference>
<keyword evidence="1" id="KW-0805">Transcription regulation</keyword>
<proteinExistence type="predicted"/>
<dbReference type="PANTHER" id="PTHR43280">
    <property type="entry name" value="ARAC-FAMILY TRANSCRIPTIONAL REGULATOR"/>
    <property type="match status" value="1"/>
</dbReference>
<evidence type="ECO:0000313" key="5">
    <source>
        <dbReference type="EMBL" id="PWW00960.1"/>
    </source>
</evidence>
<dbReference type="PRINTS" id="PR00032">
    <property type="entry name" value="HTHARAC"/>
</dbReference>
<evidence type="ECO:0000256" key="2">
    <source>
        <dbReference type="ARBA" id="ARBA00023125"/>
    </source>
</evidence>
<evidence type="ECO:0000313" key="6">
    <source>
        <dbReference type="Proteomes" id="UP000246635"/>
    </source>
</evidence>
<dbReference type="InterPro" id="IPR009057">
    <property type="entry name" value="Homeodomain-like_sf"/>
</dbReference>
<dbReference type="PROSITE" id="PS01124">
    <property type="entry name" value="HTH_ARAC_FAMILY_2"/>
    <property type="match status" value="1"/>
</dbReference>
<dbReference type="OrthoDB" id="2237754at2"/>
<accession>A0A2V2YSC5</accession>
<dbReference type="SUPFAM" id="SSF51215">
    <property type="entry name" value="Regulatory protein AraC"/>
    <property type="match status" value="1"/>
</dbReference>
<evidence type="ECO:0000256" key="1">
    <source>
        <dbReference type="ARBA" id="ARBA00023015"/>
    </source>
</evidence>
<dbReference type="Pfam" id="PF12833">
    <property type="entry name" value="HTH_18"/>
    <property type="match status" value="1"/>
</dbReference>
<dbReference type="InterPro" id="IPR018060">
    <property type="entry name" value="HTH_AraC"/>
</dbReference>
<dbReference type="Gene3D" id="1.10.10.60">
    <property type="entry name" value="Homeodomain-like"/>
    <property type="match status" value="2"/>
</dbReference>
<dbReference type="InterPro" id="IPR037923">
    <property type="entry name" value="HTH-like"/>
</dbReference>
<keyword evidence="3" id="KW-0804">Transcription</keyword>
<dbReference type="GO" id="GO:0043565">
    <property type="term" value="F:sequence-specific DNA binding"/>
    <property type="evidence" value="ECO:0007669"/>
    <property type="project" value="InterPro"/>
</dbReference>
<name>A0A2V2YSC5_9BACL</name>
<dbReference type="PANTHER" id="PTHR43280:SF2">
    <property type="entry name" value="HTH-TYPE TRANSCRIPTIONAL REGULATOR EXSA"/>
    <property type="match status" value="1"/>
</dbReference>
<gene>
    <name evidence="5" type="ORF">DFQ01_111107</name>
</gene>
<dbReference type="RefSeq" id="WP_110044840.1">
    <property type="nucleotide sequence ID" value="NZ_CP054613.1"/>
</dbReference>
<keyword evidence="6" id="KW-1185">Reference proteome</keyword>
<dbReference type="Pfam" id="PF02311">
    <property type="entry name" value="AraC_binding"/>
    <property type="match status" value="1"/>
</dbReference>
<dbReference type="PROSITE" id="PS00041">
    <property type="entry name" value="HTH_ARAC_FAMILY_1"/>
    <property type="match status" value="1"/>
</dbReference>
<dbReference type="SUPFAM" id="SSF46689">
    <property type="entry name" value="Homeodomain-like"/>
    <property type="match status" value="2"/>
</dbReference>
<comment type="caution">
    <text evidence="5">The sequence shown here is derived from an EMBL/GenBank/DDBJ whole genome shotgun (WGS) entry which is preliminary data.</text>
</comment>
<keyword evidence="2" id="KW-0238">DNA-binding</keyword>
<sequence>MLSPSSYAFRTEDRSILTIDSIGWQNIRSSTYSHDGLERPDVGHVIFQYTISGQGWIEIDQQRFLLPKGTGFLVKVPSKHRYYKAEQDEPWEIIWLNLRGDEAERIWDLVIGQEGPILSRELDSPVIEGFWKIMRAITKEKVTDKYQLSALAYEWMLTLVRTSRELGREMSANSITMMEKAKRFMLEHYAEPLTLDLIADHCGVNKHYFCRLFQKSEHTSPLAYLRDRRVEAALGMLRKTDLPVHEIGQQCGFDSPSYFGKVFRTYMNMTPKEYRMKKLEFPYDAVFYER</sequence>